<dbReference type="Proteomes" id="UP000722957">
    <property type="component" value="Unassembled WGS sequence"/>
</dbReference>
<dbReference type="EMBL" id="RDOM01000565">
    <property type="protein sequence ID" value="MBF4274798.1"/>
    <property type="molecule type" value="Genomic_DNA"/>
</dbReference>
<accession>A0ABD4KUX3</accession>
<organism evidence="1 2">
    <name type="scientific">Vibrio anguillarum</name>
    <name type="common">Listonella anguillarum</name>
    <dbReference type="NCBI Taxonomy" id="55601"/>
    <lineage>
        <taxon>Bacteria</taxon>
        <taxon>Pseudomonadati</taxon>
        <taxon>Pseudomonadota</taxon>
        <taxon>Gammaproteobacteria</taxon>
        <taxon>Vibrionales</taxon>
        <taxon>Vibrionaceae</taxon>
        <taxon>Vibrio</taxon>
    </lineage>
</organism>
<sequence>MKSEEYRTILNTWWRGLTDEQKKAVPITQLKTIDLHQLFSYVPIKYDTLRMYLKEDINKIDEELKSLGVLPDSEEYKVRLLNWWQS</sequence>
<gene>
    <name evidence="1" type="ORF">EAY07_22890</name>
</gene>
<evidence type="ECO:0000313" key="1">
    <source>
        <dbReference type="EMBL" id="MBF4274798.1"/>
    </source>
</evidence>
<evidence type="ECO:0000313" key="2">
    <source>
        <dbReference type="Proteomes" id="UP000722957"/>
    </source>
</evidence>
<proteinExistence type="predicted"/>
<reference evidence="1 2" key="1">
    <citation type="journal article" date="2021" name="PeerJ">
        <title>Analysis of 44 Vibrio anguillarum genomes reveals high genetic diversity.</title>
        <authorList>
            <person name="Hansen M.J."/>
            <person name="Dalsgaard I."/>
        </authorList>
    </citation>
    <scope>NUCLEOTIDE SEQUENCE [LARGE SCALE GENOMIC DNA]</scope>
    <source>
        <strain evidence="1 2">17-16730-2A</strain>
    </source>
</reference>
<comment type="caution">
    <text evidence="1">The sequence shown here is derived from an EMBL/GenBank/DDBJ whole genome shotgun (WGS) entry which is preliminary data.</text>
</comment>
<dbReference type="RefSeq" id="WP_194574150.1">
    <property type="nucleotide sequence ID" value="NZ_RDOM01000565.1"/>
</dbReference>
<name>A0ABD4KUX3_VIBAN</name>
<protein>
    <submittedName>
        <fullName evidence="1">Uncharacterized protein</fullName>
    </submittedName>
</protein>
<feature type="non-terminal residue" evidence="1">
    <location>
        <position position="86"/>
    </location>
</feature>
<dbReference type="AlphaFoldDB" id="A0ABD4KUX3"/>